<accession>C8NFQ0</accession>
<dbReference type="RefSeq" id="WP_005606666.1">
    <property type="nucleotide sequence ID" value="NZ_CP102283.1"/>
</dbReference>
<dbReference type="AlphaFoldDB" id="C8NFQ0"/>
<keyword evidence="10" id="KW-1185">Reference proteome</keyword>
<dbReference type="Proteomes" id="UP000005926">
    <property type="component" value="Unassembled WGS sequence"/>
</dbReference>
<keyword evidence="6 7" id="KW-0472">Membrane</keyword>
<keyword evidence="4 7" id="KW-0812">Transmembrane</keyword>
<comment type="subcellular location">
    <subcellularLocation>
        <location evidence="1 7">Cell membrane</location>
        <topology evidence="1 7">Multi-pass membrane protein</topology>
    </subcellularLocation>
</comment>
<evidence type="ECO:0000256" key="7">
    <source>
        <dbReference type="RuleBase" id="RU363032"/>
    </source>
</evidence>
<name>C8NFQ0_9LACT</name>
<organism evidence="9 10">
    <name type="scientific">Granulicatella adiacens ATCC 49175</name>
    <dbReference type="NCBI Taxonomy" id="638301"/>
    <lineage>
        <taxon>Bacteria</taxon>
        <taxon>Bacillati</taxon>
        <taxon>Bacillota</taxon>
        <taxon>Bacilli</taxon>
        <taxon>Lactobacillales</taxon>
        <taxon>Carnobacteriaceae</taxon>
        <taxon>Granulicatella</taxon>
    </lineage>
</organism>
<feature type="transmembrane region" description="Helical" evidence="7">
    <location>
        <begin position="7"/>
        <end position="31"/>
    </location>
</feature>
<evidence type="ECO:0000256" key="4">
    <source>
        <dbReference type="ARBA" id="ARBA00022692"/>
    </source>
</evidence>
<dbReference type="PANTHER" id="PTHR43744">
    <property type="entry name" value="ABC TRANSPORTER PERMEASE PROTEIN MG189-RELATED-RELATED"/>
    <property type="match status" value="1"/>
</dbReference>
<evidence type="ECO:0000313" key="9">
    <source>
        <dbReference type="EMBL" id="EEW37386.1"/>
    </source>
</evidence>
<comment type="caution">
    <text evidence="9">The sequence shown here is derived from an EMBL/GenBank/DDBJ whole genome shotgun (WGS) entry which is preliminary data.</text>
</comment>
<feature type="transmembrane region" description="Helical" evidence="7">
    <location>
        <begin position="152"/>
        <end position="175"/>
    </location>
</feature>
<gene>
    <name evidence="9" type="ORF">HMPREF0444_0745</name>
</gene>
<evidence type="ECO:0000256" key="3">
    <source>
        <dbReference type="ARBA" id="ARBA00022475"/>
    </source>
</evidence>
<keyword evidence="3" id="KW-1003">Cell membrane</keyword>
<feature type="transmembrane region" description="Helical" evidence="7">
    <location>
        <begin position="196"/>
        <end position="221"/>
    </location>
</feature>
<dbReference type="CDD" id="cd06261">
    <property type="entry name" value="TM_PBP2"/>
    <property type="match status" value="1"/>
</dbReference>
<dbReference type="eggNOG" id="COG0395">
    <property type="taxonomic scope" value="Bacteria"/>
</dbReference>
<dbReference type="GO" id="GO:0055085">
    <property type="term" value="P:transmembrane transport"/>
    <property type="evidence" value="ECO:0007669"/>
    <property type="project" value="InterPro"/>
</dbReference>
<dbReference type="Gene3D" id="1.10.3720.10">
    <property type="entry name" value="MetI-like"/>
    <property type="match status" value="1"/>
</dbReference>
<evidence type="ECO:0000256" key="5">
    <source>
        <dbReference type="ARBA" id="ARBA00022989"/>
    </source>
</evidence>
<sequence>MKKQKLGILLLEILGVILFLLFLSPIVLLVINSAKSSADILSDPLALPASFGQLWTNIVTIWNNPSINYPSSFLSSTIITVISLFTITLFSALAAWGLVRFRSKASTVIFFIFVASMVIPFQVVMYPLVTWFKVLSDAITTPLFGFSLLRSYPGIILAYTGFGMSLSVFMFHGFIKGVPLEIEEAAELDGCNKMQTFFYVVLPILKPIYVTILILNGIWIWNDFLLPLLLLGKGNAIQTLPIAVSNFAGSFTKQWDMILTSTLLIMLPVIILFLFAQKHIMKGMVDGAIKS</sequence>
<dbReference type="SUPFAM" id="SSF161098">
    <property type="entry name" value="MetI-like"/>
    <property type="match status" value="1"/>
</dbReference>
<evidence type="ECO:0000259" key="8">
    <source>
        <dbReference type="PROSITE" id="PS50928"/>
    </source>
</evidence>
<dbReference type="Pfam" id="PF00528">
    <property type="entry name" value="BPD_transp_1"/>
    <property type="match status" value="1"/>
</dbReference>
<feature type="transmembrane region" description="Helical" evidence="7">
    <location>
        <begin position="257"/>
        <end position="276"/>
    </location>
</feature>
<feature type="transmembrane region" description="Helical" evidence="7">
    <location>
        <begin position="73"/>
        <end position="96"/>
    </location>
</feature>
<feature type="domain" description="ABC transmembrane type-1" evidence="8">
    <location>
        <begin position="73"/>
        <end position="276"/>
    </location>
</feature>
<proteinExistence type="inferred from homology"/>
<evidence type="ECO:0000256" key="2">
    <source>
        <dbReference type="ARBA" id="ARBA00022448"/>
    </source>
</evidence>
<dbReference type="HOGENOM" id="CLU_016047_1_2_9"/>
<evidence type="ECO:0000313" key="10">
    <source>
        <dbReference type="Proteomes" id="UP000005926"/>
    </source>
</evidence>
<keyword evidence="2 7" id="KW-0813">Transport</keyword>
<keyword evidence="5 7" id="KW-1133">Transmembrane helix</keyword>
<feature type="transmembrane region" description="Helical" evidence="7">
    <location>
        <begin position="108"/>
        <end position="132"/>
    </location>
</feature>
<comment type="similarity">
    <text evidence="7">Belongs to the binding-protein-dependent transport system permease family.</text>
</comment>
<dbReference type="EMBL" id="ACKZ01000016">
    <property type="protein sequence ID" value="EEW37386.1"/>
    <property type="molecule type" value="Genomic_DNA"/>
</dbReference>
<reference evidence="9 10" key="1">
    <citation type="submission" date="2009-08" db="EMBL/GenBank/DDBJ databases">
        <authorList>
            <person name="Muzny D."/>
            <person name="Qin X."/>
            <person name="Deng J."/>
            <person name="Jiang H."/>
            <person name="Liu Y."/>
            <person name="Qu J."/>
            <person name="Song X.-Z."/>
            <person name="Zhang L."/>
            <person name="Thornton R."/>
            <person name="Coyle M."/>
            <person name="Francisco L."/>
            <person name="Jackson L."/>
            <person name="Javaid M."/>
            <person name="Korchina V."/>
            <person name="Kovar C."/>
            <person name="Mata R."/>
            <person name="Mathew T."/>
            <person name="Ngo R."/>
            <person name="Nguyen L."/>
            <person name="Nguyen N."/>
            <person name="Okwuonu G."/>
            <person name="Ongeri F."/>
            <person name="Pham C."/>
            <person name="Simmons D."/>
            <person name="Wilczek-Boney K."/>
            <person name="Hale W."/>
            <person name="Jakkamsetti A."/>
            <person name="Pham P."/>
            <person name="Ruth R."/>
            <person name="San Lucas F."/>
            <person name="Warren J."/>
            <person name="Zhang J."/>
            <person name="Zhao Z."/>
            <person name="Zhou C."/>
            <person name="Zhu D."/>
            <person name="Lee S."/>
            <person name="Bess C."/>
            <person name="Blankenburg K."/>
            <person name="Forbes L."/>
            <person name="Fu Q."/>
            <person name="Gubbala S."/>
            <person name="Hirani K."/>
            <person name="Jayaseelan J.C."/>
            <person name="Lara F."/>
            <person name="Munidasa M."/>
            <person name="Palculict T."/>
            <person name="Patil S."/>
            <person name="Pu L.-L."/>
            <person name="Saada N."/>
            <person name="Tang L."/>
            <person name="Weissenberger G."/>
            <person name="Zhu Y."/>
            <person name="Hemphill L."/>
            <person name="Shang Y."/>
            <person name="Youmans B."/>
            <person name="Ayvaz T."/>
            <person name="Ross M."/>
            <person name="Santibanez J."/>
            <person name="Aqrawi P."/>
            <person name="Gross S."/>
            <person name="Joshi V."/>
            <person name="Fowler G."/>
            <person name="Nazareth L."/>
            <person name="Reid J."/>
            <person name="Worley K."/>
            <person name="Petrosino J."/>
            <person name="Highlander S."/>
            <person name="Gibbs R."/>
        </authorList>
    </citation>
    <scope>NUCLEOTIDE SEQUENCE [LARGE SCALE GENOMIC DNA]</scope>
    <source>
        <strain evidence="9 10">ATCC 49175</strain>
    </source>
</reference>
<dbReference type="GeneID" id="78412915"/>
<dbReference type="STRING" id="638301.HMPREF0444_0745"/>
<dbReference type="InterPro" id="IPR000515">
    <property type="entry name" value="MetI-like"/>
</dbReference>
<evidence type="ECO:0000256" key="6">
    <source>
        <dbReference type="ARBA" id="ARBA00023136"/>
    </source>
</evidence>
<dbReference type="PROSITE" id="PS50928">
    <property type="entry name" value="ABC_TM1"/>
    <property type="match status" value="1"/>
</dbReference>
<dbReference type="GO" id="GO:0005886">
    <property type="term" value="C:plasma membrane"/>
    <property type="evidence" value="ECO:0007669"/>
    <property type="project" value="UniProtKB-SubCell"/>
</dbReference>
<evidence type="ECO:0000256" key="1">
    <source>
        <dbReference type="ARBA" id="ARBA00004651"/>
    </source>
</evidence>
<protein>
    <submittedName>
        <fullName evidence="9">ABC transporter, permease protein</fullName>
    </submittedName>
</protein>
<dbReference type="InterPro" id="IPR035906">
    <property type="entry name" value="MetI-like_sf"/>
</dbReference>
<dbReference type="PANTHER" id="PTHR43744:SF8">
    <property type="entry name" value="SN-GLYCEROL-3-PHOSPHATE TRANSPORT SYSTEM PERMEASE PROTEIN UGPE"/>
    <property type="match status" value="1"/>
</dbReference>